<feature type="region of interest" description="Disordered" evidence="1">
    <location>
        <begin position="117"/>
        <end position="190"/>
    </location>
</feature>
<gene>
    <name evidence="3" type="ORF">JL811_09925</name>
</gene>
<keyword evidence="4" id="KW-1185">Reference proteome</keyword>
<feature type="domain" description="LysM" evidence="2">
    <location>
        <begin position="262"/>
        <end position="311"/>
    </location>
</feature>
<sequence>MAAILMGPDGVRVLQPGATAAPGQLRPVTIDAISYTATGAVQMAGRGMPGQAVRLYLNNQPLTEFPVAADGGWGGVLPEVAPGRYTLRADQIGAEGVVTARFETPFQRETLAALAAATGRPVEDDPSSGKPVAGADISGAATSGDRPAADPAPVTVAAVSSAADGTAEPAQGAATRPATAPPAPTTAPVPTAELLVPAGTAPTAQPATRTETVAVPQPAPVLAPAVEPAAPQPDLVAGTTVATVPAAVPATSPAPPAAAAPVSVTVQPGFTLWAIARDQLGEGVLYVQVFEANRDRIRDPDLIYPGQVFAIPERASP</sequence>
<dbReference type="CDD" id="cd00118">
    <property type="entry name" value="LysM"/>
    <property type="match status" value="1"/>
</dbReference>
<feature type="compositionally biased region" description="Low complexity" evidence="1">
    <location>
        <begin position="149"/>
        <end position="178"/>
    </location>
</feature>
<dbReference type="PANTHER" id="PTHR34700">
    <property type="entry name" value="POTASSIUM BINDING PROTEIN KBP"/>
    <property type="match status" value="1"/>
</dbReference>
<dbReference type="Gene3D" id="3.10.350.10">
    <property type="entry name" value="LysM domain"/>
    <property type="match status" value="1"/>
</dbReference>
<dbReference type="Proteomes" id="UP000648908">
    <property type="component" value="Unassembled WGS sequence"/>
</dbReference>
<comment type="caution">
    <text evidence="3">The sequence shown here is derived from an EMBL/GenBank/DDBJ whole genome shotgun (WGS) entry which is preliminary data.</text>
</comment>
<dbReference type="PROSITE" id="PS51782">
    <property type="entry name" value="LYSM"/>
    <property type="match status" value="1"/>
</dbReference>
<accession>A0A8K0Y2G7</accession>
<evidence type="ECO:0000259" key="2">
    <source>
        <dbReference type="PROSITE" id="PS51782"/>
    </source>
</evidence>
<dbReference type="InterPro" id="IPR036779">
    <property type="entry name" value="LysM_dom_sf"/>
</dbReference>
<proteinExistence type="predicted"/>
<dbReference type="EMBL" id="JAESVN010000003">
    <property type="protein sequence ID" value="MBL4917539.1"/>
    <property type="molecule type" value="Genomic_DNA"/>
</dbReference>
<protein>
    <submittedName>
        <fullName evidence="3">LysM peptidoglycan-binding domain-containing protein</fullName>
    </submittedName>
</protein>
<dbReference type="InterPro" id="IPR052196">
    <property type="entry name" value="Bact_Kbp"/>
</dbReference>
<evidence type="ECO:0000256" key="1">
    <source>
        <dbReference type="SAM" id="MobiDB-lite"/>
    </source>
</evidence>
<name>A0A8K0Y2G7_9RHOB</name>
<dbReference type="Pfam" id="PF01476">
    <property type="entry name" value="LysM"/>
    <property type="match status" value="1"/>
</dbReference>
<dbReference type="InterPro" id="IPR018392">
    <property type="entry name" value="LysM"/>
</dbReference>
<reference evidence="3" key="1">
    <citation type="submission" date="2021-01" db="EMBL/GenBank/DDBJ databases">
        <title>Tabrizicola alba sp. nov. a motile alkaliphilic bacterium isolated from a soda lake.</title>
        <authorList>
            <person name="Szuroczki S."/>
            <person name="Abbaszade G."/>
            <person name="Schumann P."/>
            <person name="Toth E."/>
        </authorList>
    </citation>
    <scope>NUCLEOTIDE SEQUENCE</scope>
    <source>
        <strain evidence="3">DMG-N-6</strain>
    </source>
</reference>
<organism evidence="3 4">
    <name type="scientific">Szabonella alba</name>
    <dbReference type="NCBI Taxonomy" id="2804194"/>
    <lineage>
        <taxon>Bacteria</taxon>
        <taxon>Pseudomonadati</taxon>
        <taxon>Pseudomonadota</taxon>
        <taxon>Alphaproteobacteria</taxon>
        <taxon>Rhodobacterales</taxon>
        <taxon>Paracoccaceae</taxon>
        <taxon>Szabonella</taxon>
    </lineage>
</organism>
<evidence type="ECO:0000313" key="3">
    <source>
        <dbReference type="EMBL" id="MBL4917539.1"/>
    </source>
</evidence>
<dbReference type="PANTHER" id="PTHR34700:SF4">
    <property type="entry name" value="PHAGE-LIKE ELEMENT PBSX PROTEIN XKDP"/>
    <property type="match status" value="1"/>
</dbReference>
<evidence type="ECO:0000313" key="4">
    <source>
        <dbReference type="Proteomes" id="UP000648908"/>
    </source>
</evidence>
<dbReference type="AlphaFoldDB" id="A0A8K0Y2G7"/>